<keyword evidence="4" id="KW-1003">Cell membrane</keyword>
<keyword evidence="10" id="KW-1185">Reference proteome</keyword>
<evidence type="ECO:0000256" key="2">
    <source>
        <dbReference type="ARBA" id="ARBA00006228"/>
    </source>
</evidence>
<proteinExistence type="inferred from homology"/>
<evidence type="ECO:0000256" key="5">
    <source>
        <dbReference type="ARBA" id="ARBA00022692"/>
    </source>
</evidence>
<dbReference type="InterPro" id="IPR002758">
    <property type="entry name" value="Cation_antiport_E"/>
</dbReference>
<keyword evidence="3" id="KW-0050">Antiport</keyword>
<evidence type="ECO:0000256" key="1">
    <source>
        <dbReference type="ARBA" id="ARBA00004651"/>
    </source>
</evidence>
<evidence type="ECO:0000256" key="6">
    <source>
        <dbReference type="ARBA" id="ARBA00022989"/>
    </source>
</evidence>
<dbReference type="STRING" id="66692.ABC0791"/>
<dbReference type="PANTHER" id="PTHR34584:SF1">
    <property type="entry name" value="NA(+)_H(+) ANTIPORTER SUBUNIT E1"/>
    <property type="match status" value="1"/>
</dbReference>
<reference evidence="9 10" key="2">
    <citation type="journal article" date="1995" name="Appl. Microbiol. Biotechnol.">
        <title>Purification and properties of an alkaline protease from alkalophilic Bacillus sp. KSM-K16.</title>
        <authorList>
            <person name="Kobayashi T."/>
            <person name="Hakamada Y."/>
            <person name="Adachi S."/>
            <person name="Hitomi J."/>
            <person name="Yoshimatsu T."/>
            <person name="Koike K."/>
            <person name="Kawai S."/>
            <person name="Ito S."/>
        </authorList>
    </citation>
    <scope>NUCLEOTIDE SEQUENCE [LARGE SCALE GENOMIC DNA]</scope>
    <source>
        <strain evidence="9 10">KSM-K16</strain>
    </source>
</reference>
<keyword evidence="5 8" id="KW-0812">Transmembrane</keyword>
<comment type="similarity">
    <text evidence="2">Belongs to the CPA3 antiporters (TC 2.A.63) subunit E family.</text>
</comment>
<sequence length="171" mass="19562">MEGSTTKGGGSMFGQLLLNILIAFLWVLLQDEDQFYFSTFFAGYLVGIGILYVMRRFFFNEFYLHRLFAVVKLLFIFIRELFYSSVVLIKQILSPKLKITPGIFTYRTELKSDVEITALALLLTLTPGSVVIEISPSNDVFYIHAMDIPESKNSVLRAMTTFEKAIMEVTR</sequence>
<dbReference type="eggNOG" id="COG1863">
    <property type="taxonomic scope" value="Bacteria"/>
</dbReference>
<dbReference type="Proteomes" id="UP000001168">
    <property type="component" value="Chromosome"/>
</dbReference>
<keyword evidence="6 8" id="KW-1133">Transmembrane helix</keyword>
<dbReference type="PIRSF" id="PIRSF019239">
    <property type="entry name" value="MrpE"/>
    <property type="match status" value="1"/>
</dbReference>
<comment type="subcellular location">
    <subcellularLocation>
        <location evidence="1">Cell membrane</location>
        <topology evidence="1">Multi-pass membrane protein</topology>
    </subcellularLocation>
</comment>
<dbReference type="GO" id="GO:0015297">
    <property type="term" value="F:antiporter activity"/>
    <property type="evidence" value="ECO:0007669"/>
    <property type="project" value="UniProtKB-KW"/>
</dbReference>
<keyword evidence="7 8" id="KW-0472">Membrane</keyword>
<feature type="transmembrane region" description="Helical" evidence="8">
    <location>
        <begin position="66"/>
        <end position="89"/>
    </location>
</feature>
<dbReference type="GO" id="GO:0005886">
    <property type="term" value="C:plasma membrane"/>
    <property type="evidence" value="ECO:0007669"/>
    <property type="project" value="UniProtKB-SubCell"/>
</dbReference>
<evidence type="ECO:0000256" key="7">
    <source>
        <dbReference type="ARBA" id="ARBA00023136"/>
    </source>
</evidence>
<evidence type="ECO:0000256" key="3">
    <source>
        <dbReference type="ARBA" id="ARBA00022449"/>
    </source>
</evidence>
<dbReference type="Pfam" id="PF01899">
    <property type="entry name" value="MNHE"/>
    <property type="match status" value="1"/>
</dbReference>
<reference evidence="10" key="4">
    <citation type="submission" date="2003-10" db="EMBL/GenBank/DDBJ databases">
        <title>The complete genome sequence of the alkaliphilic Bacillus clausii KSM-K16.</title>
        <authorList>
            <person name="Takaki Y."/>
            <person name="Kageyama Y."/>
            <person name="Shimamura S."/>
            <person name="Suzuki H."/>
            <person name="Nishi S."/>
            <person name="Hatada Y."/>
            <person name="Kawai S."/>
            <person name="Ito S."/>
            <person name="Horikoshi K."/>
        </authorList>
    </citation>
    <scope>NUCLEOTIDE SEQUENCE [LARGE SCALE GENOMIC DNA]</scope>
    <source>
        <strain evidence="10">KSM-K16</strain>
    </source>
</reference>
<organism evidence="9 10">
    <name type="scientific">Shouchella clausii (strain KSM-K16)</name>
    <name type="common">Alkalihalobacillus clausii</name>
    <dbReference type="NCBI Taxonomy" id="66692"/>
    <lineage>
        <taxon>Bacteria</taxon>
        <taxon>Bacillati</taxon>
        <taxon>Bacillota</taxon>
        <taxon>Bacilli</taxon>
        <taxon>Bacillales</taxon>
        <taxon>Bacillaceae</taxon>
        <taxon>Shouchella</taxon>
    </lineage>
</organism>
<reference evidence="9 10" key="1">
    <citation type="journal article" date="1994" name="J. Ferment. Bioeng.">
        <title>Molecular cloning and nucleotide sequence of the gene for an alkaline protease from the alkalophilic Bacillus sp. KSM-K16.</title>
        <authorList>
            <person name="Hakamada Y."/>
            <person name="Kobayashi T."/>
            <person name="Hitomi J."/>
            <person name="Kawai S."/>
            <person name="Ito S."/>
        </authorList>
    </citation>
    <scope>NUCLEOTIDE SEQUENCE [LARGE SCALE GENOMIC DNA]</scope>
    <source>
        <strain evidence="9 10">KSM-K16</strain>
    </source>
</reference>
<dbReference type="NCBIfam" id="NF006517">
    <property type="entry name" value="PRK08965.1-1"/>
    <property type="match status" value="1"/>
</dbReference>
<evidence type="ECO:0000313" key="9">
    <source>
        <dbReference type="EMBL" id="BAD63330.1"/>
    </source>
</evidence>
<evidence type="ECO:0000256" key="8">
    <source>
        <dbReference type="SAM" id="Phobius"/>
    </source>
</evidence>
<dbReference type="PANTHER" id="PTHR34584">
    <property type="entry name" value="NA(+)/H(+) ANTIPORTER SUBUNIT E1"/>
    <property type="match status" value="1"/>
</dbReference>
<name>Q5WJX5_SHOC1</name>
<dbReference type="HOGENOM" id="CLU_086615_3_2_9"/>
<feature type="transmembrane region" description="Helical" evidence="8">
    <location>
        <begin position="35"/>
        <end position="54"/>
    </location>
</feature>
<evidence type="ECO:0000313" key="10">
    <source>
        <dbReference type="Proteomes" id="UP000001168"/>
    </source>
</evidence>
<reference evidence="9 10" key="5">
    <citation type="journal article" date="2007" name="Extremophiles">
        <title>Intragenomic diversity of the V1 regions of 16S rRNA genes in high-alkaline protease-producing Bacillus clausii spp.</title>
        <authorList>
            <person name="Kageyama Y."/>
            <person name="Takaki Y."/>
            <person name="Shimamura S."/>
            <person name="Nishi S."/>
            <person name="Nogi Y."/>
            <person name="Uchimura K."/>
            <person name="Kobayashi T."/>
            <person name="Hitomi J."/>
            <person name="Ozaki K."/>
            <person name="Kawai S."/>
            <person name="Ito S."/>
            <person name="Horikoshi K."/>
        </authorList>
    </citation>
    <scope>NUCLEOTIDE SEQUENCE [LARGE SCALE GENOMIC DNA]</scope>
    <source>
        <strain evidence="9 10">KSM-K16</strain>
    </source>
</reference>
<reference evidence="9 10" key="3">
    <citation type="journal article" date="1997" name="Protein Eng.">
        <title>High-resolution crystal structure of M-protease: phylogeny aided analysis of the high-alkaline adaptation mechanism.</title>
        <authorList>
            <person name="Shirai T."/>
            <person name="Suzuki A."/>
            <person name="Yamane T."/>
            <person name="Ashida T."/>
            <person name="Kobayashi T."/>
            <person name="Ito S."/>
        </authorList>
    </citation>
    <scope>NUCLEOTIDE SEQUENCE [LARGE SCALE GENOMIC DNA]</scope>
    <source>
        <strain evidence="9 10">KSM-K16</strain>
    </source>
</reference>
<dbReference type="AlphaFoldDB" id="Q5WJX5"/>
<keyword evidence="3" id="KW-0813">Transport</keyword>
<feature type="transmembrane region" description="Helical" evidence="8">
    <location>
        <begin position="12"/>
        <end position="29"/>
    </location>
</feature>
<accession>Q5WJX5</accession>
<dbReference type="EMBL" id="AP006627">
    <property type="protein sequence ID" value="BAD63330.1"/>
    <property type="molecule type" value="Genomic_DNA"/>
</dbReference>
<protein>
    <submittedName>
        <fullName evidence="9">Multiple resistance and pH regulation related protein MrpE</fullName>
    </submittedName>
</protein>
<dbReference type="GO" id="GO:0008324">
    <property type="term" value="F:monoatomic cation transmembrane transporter activity"/>
    <property type="evidence" value="ECO:0007669"/>
    <property type="project" value="InterPro"/>
</dbReference>
<gene>
    <name evidence="9" type="primary">mrpE</name>
    <name evidence="9" type="ordered locus">ABC0791</name>
</gene>
<dbReference type="KEGG" id="bcl:ABC0791"/>
<evidence type="ECO:0000256" key="4">
    <source>
        <dbReference type="ARBA" id="ARBA00022475"/>
    </source>
</evidence>